<dbReference type="InterPro" id="IPR023296">
    <property type="entry name" value="Glyco_hydro_beta-prop_sf"/>
</dbReference>
<dbReference type="GO" id="GO:0005975">
    <property type="term" value="P:carbohydrate metabolic process"/>
    <property type="evidence" value="ECO:0007669"/>
    <property type="project" value="InterPro"/>
</dbReference>
<evidence type="ECO:0000313" key="9">
    <source>
        <dbReference type="Proteomes" id="UP000587760"/>
    </source>
</evidence>
<dbReference type="InterPro" id="IPR013320">
    <property type="entry name" value="ConA-like_dom_sf"/>
</dbReference>
<dbReference type="EC" id="3.2.1.37" evidence="8"/>
<reference evidence="8 9" key="1">
    <citation type="submission" date="2020-08" db="EMBL/GenBank/DDBJ databases">
        <title>Genomic Encyclopedia of Type Strains, Phase IV (KMG-IV): sequencing the most valuable type-strain genomes for metagenomic binning, comparative biology and taxonomic classification.</title>
        <authorList>
            <person name="Goeker M."/>
        </authorList>
    </citation>
    <scope>NUCLEOTIDE SEQUENCE [LARGE SCALE GENOMIC DNA]</scope>
    <source>
        <strain evidence="8 9">DSM 2461</strain>
    </source>
</reference>
<dbReference type="Gene3D" id="2.60.120.200">
    <property type="match status" value="1"/>
</dbReference>
<dbReference type="RefSeq" id="WP_184745575.1">
    <property type="nucleotide sequence ID" value="NZ_JACHGJ010000002.1"/>
</dbReference>
<dbReference type="EMBL" id="JACHGJ010000002">
    <property type="protein sequence ID" value="MBB6479916.1"/>
    <property type="molecule type" value="Genomic_DNA"/>
</dbReference>
<dbReference type="SUPFAM" id="SSF75005">
    <property type="entry name" value="Arabinanase/levansucrase/invertase"/>
    <property type="match status" value="1"/>
</dbReference>
<dbReference type="AlphaFoldDB" id="A0A841R7W5"/>
<dbReference type="Pfam" id="PF04616">
    <property type="entry name" value="Glyco_hydro_43"/>
    <property type="match status" value="1"/>
</dbReference>
<protein>
    <submittedName>
        <fullName evidence="8">Xylan 1,4-beta-xylosidase</fullName>
        <ecNumber evidence="8">3.2.1.37</ecNumber>
    </submittedName>
</protein>
<dbReference type="PANTHER" id="PTHR42812:SF12">
    <property type="entry name" value="BETA-XYLOSIDASE-RELATED"/>
    <property type="match status" value="1"/>
</dbReference>
<dbReference type="SUPFAM" id="SSF49899">
    <property type="entry name" value="Concanavalin A-like lectins/glucanases"/>
    <property type="match status" value="1"/>
</dbReference>
<dbReference type="CDD" id="cd09000">
    <property type="entry name" value="GH43_SXA-like"/>
    <property type="match status" value="1"/>
</dbReference>
<comment type="caution">
    <text evidence="8">The sequence shown here is derived from an EMBL/GenBank/DDBJ whole genome shotgun (WGS) entry which is preliminary data.</text>
</comment>
<feature type="active site" description="Proton donor" evidence="4">
    <location>
        <position position="188"/>
    </location>
</feature>
<keyword evidence="3 6" id="KW-0326">Glycosidase</keyword>
<evidence type="ECO:0000313" key="8">
    <source>
        <dbReference type="EMBL" id="MBB6479916.1"/>
    </source>
</evidence>
<keyword evidence="9" id="KW-1185">Reference proteome</keyword>
<organism evidence="8 9">
    <name type="scientific">Spirochaeta isovalerica</name>
    <dbReference type="NCBI Taxonomy" id="150"/>
    <lineage>
        <taxon>Bacteria</taxon>
        <taxon>Pseudomonadati</taxon>
        <taxon>Spirochaetota</taxon>
        <taxon>Spirochaetia</taxon>
        <taxon>Spirochaetales</taxon>
        <taxon>Spirochaetaceae</taxon>
        <taxon>Spirochaeta</taxon>
    </lineage>
</organism>
<feature type="domain" description="Beta-xylosidase C-terminal Concanavalin A-like" evidence="7">
    <location>
        <begin position="327"/>
        <end position="520"/>
    </location>
</feature>
<evidence type="ECO:0000256" key="4">
    <source>
        <dbReference type="PIRSR" id="PIRSR606710-1"/>
    </source>
</evidence>
<sequence length="524" mass="60392">MTKITNPILKGFNPDPSIVYAEGFYYIATSTFQWFPGVQIHRSKDLVNWEFLSRPLADRSRLDMYGIPDSGGIWAPCLTYDKGLFYLIFTNVRSLEGIFKDTHNYLVTASSPEGPWSEPKYLNSLGFDPSLFHDSDGKKYLLNTFWDHRPWMENLFYGISLQEYDFENNKPLGERKIIFKGTGKKLTEGPHLYRKDGYYYLFTAEGGTRDSHCETVSRSRDIYGPYEVHPRNPFITSRPYPDLVLQKTGHGDIIKGHDSNWYFVHLASRPSVCNGHSVLGRETAIQRVDWPEGEWPRLASGGNEPAEVIEIPGNSVQKEQERHSLYEFGPEGLHDDFQSLRIPSESFYSLTERPGWLRMYGRESMSSLFTQSLLAIRQDNPVFDVTVSLEMNPDMYHQMAGLAAYYDTESYYYLHVSHDEYRGRVLHLLSAGQGNFEYPVYNIDLPEKGIVNLRYRVEKDLIQFYYSIEKDKWMEVGDKLSARVLSDEYCEDFRFTGAFAALACQDLSGGGKQADFAELSIKRF</sequence>
<feature type="active site" description="Proton acceptor" evidence="4">
    <location>
        <position position="15"/>
    </location>
</feature>
<dbReference type="PANTHER" id="PTHR42812">
    <property type="entry name" value="BETA-XYLOSIDASE"/>
    <property type="match status" value="1"/>
</dbReference>
<comment type="similarity">
    <text evidence="1 6">Belongs to the glycosyl hydrolase 43 family.</text>
</comment>
<dbReference type="GO" id="GO:0009044">
    <property type="term" value="F:xylan 1,4-beta-xylosidase activity"/>
    <property type="evidence" value="ECO:0007669"/>
    <property type="project" value="UniProtKB-EC"/>
</dbReference>
<evidence type="ECO:0000256" key="5">
    <source>
        <dbReference type="PIRSR" id="PIRSR606710-2"/>
    </source>
</evidence>
<evidence type="ECO:0000259" key="7">
    <source>
        <dbReference type="Pfam" id="PF17851"/>
    </source>
</evidence>
<feature type="site" description="Important for catalytic activity, responsible for pKa modulation of the active site Glu and correct orientation of both the proton donor and substrate" evidence="5">
    <location>
        <position position="128"/>
    </location>
</feature>
<accession>A0A841R7W5</accession>
<evidence type="ECO:0000256" key="2">
    <source>
        <dbReference type="ARBA" id="ARBA00022801"/>
    </source>
</evidence>
<dbReference type="Pfam" id="PF17851">
    <property type="entry name" value="GH43_C2"/>
    <property type="match status" value="1"/>
</dbReference>
<keyword evidence="2 6" id="KW-0378">Hydrolase</keyword>
<dbReference type="InterPro" id="IPR006710">
    <property type="entry name" value="Glyco_hydro_43"/>
</dbReference>
<evidence type="ECO:0000256" key="3">
    <source>
        <dbReference type="ARBA" id="ARBA00023295"/>
    </source>
</evidence>
<dbReference type="Proteomes" id="UP000587760">
    <property type="component" value="Unassembled WGS sequence"/>
</dbReference>
<evidence type="ECO:0000256" key="6">
    <source>
        <dbReference type="RuleBase" id="RU361187"/>
    </source>
</evidence>
<gene>
    <name evidence="8" type="ORF">HNR50_001574</name>
</gene>
<dbReference type="Gene3D" id="2.115.10.20">
    <property type="entry name" value="Glycosyl hydrolase domain, family 43"/>
    <property type="match status" value="1"/>
</dbReference>
<evidence type="ECO:0000256" key="1">
    <source>
        <dbReference type="ARBA" id="ARBA00009865"/>
    </source>
</evidence>
<dbReference type="InterPro" id="IPR041542">
    <property type="entry name" value="GH43_C2"/>
</dbReference>
<dbReference type="InterPro" id="IPR051795">
    <property type="entry name" value="Glycosyl_Hydrlase_43"/>
</dbReference>
<proteinExistence type="inferred from homology"/>
<name>A0A841R7W5_9SPIO</name>